<dbReference type="InterPro" id="IPR004000">
    <property type="entry name" value="Actin"/>
</dbReference>
<dbReference type="EMBL" id="GBGD01001742">
    <property type="protein sequence ID" value="JAC87147.1"/>
    <property type="molecule type" value="mRNA"/>
</dbReference>
<dbReference type="PANTHER" id="PTHR11937">
    <property type="entry name" value="ACTIN"/>
    <property type="match status" value="1"/>
</dbReference>
<dbReference type="SUPFAM" id="SSF53067">
    <property type="entry name" value="Actin-like ATPase domain"/>
    <property type="match status" value="2"/>
</dbReference>
<dbReference type="AlphaFoldDB" id="A0A069DTX6"/>
<accession>A0A069DTX6</accession>
<evidence type="ECO:0000256" key="1">
    <source>
        <dbReference type="RuleBase" id="RU000487"/>
    </source>
</evidence>
<sequence>MALYDGLSGEKPAVVLDLGARYTKFGFVGEFSPRCIIPSEIKCPTTGQIRKISSYKDEADLYVLLVEFIHKLYFKYVLVSPKDRHVVIVESLLTPTIFRDTLAKVFFKHYEVASILFVPSHLVVLCALGIRTALVVDVGYRETQVIPVYEGVPVLSAWQAQPLAAGAVEQRLKDNLLESYREKIYASGDAGRHFTPDVESLPDSVIEDIKVRGCFVPDYECGQDISDGISSRHPPCVDYRVGGSCIIQIPGSVRQSAYEPLFEKDNERCSLPHLILDAILKCGIDTHKELAENILLVGGSVMAPGFKARVMEEIRQMLKTPEYSAKLPIKCIKLHQPPGKENYMCWLGGAIFGATDMIPMRTLTKENYLSLKMVPDWSNLATNILLVSKLSLH</sequence>
<dbReference type="Gene3D" id="3.30.420.40">
    <property type="match status" value="2"/>
</dbReference>
<evidence type="ECO:0000313" key="2">
    <source>
        <dbReference type="EMBL" id="JAC87147.1"/>
    </source>
</evidence>
<name>A0A069DTX6_9HEMI</name>
<reference evidence="2" key="1">
    <citation type="journal article" date="2015" name="J. Med. Entomol.">
        <title>A Deep Insight Into the Sialotranscriptome of the Chagas Disease Vector, Panstrongylus megistus (Hemiptera: Heteroptera).</title>
        <authorList>
            <person name="Ribeiro J.M."/>
            <person name="Schwarz A."/>
            <person name="Francischetti I.M."/>
        </authorList>
    </citation>
    <scope>NUCLEOTIDE SEQUENCE</scope>
    <source>
        <tissue evidence="2">Salivary glands</tissue>
    </source>
</reference>
<organism evidence="2">
    <name type="scientific">Panstrongylus megistus</name>
    <dbReference type="NCBI Taxonomy" id="65343"/>
    <lineage>
        <taxon>Eukaryota</taxon>
        <taxon>Metazoa</taxon>
        <taxon>Ecdysozoa</taxon>
        <taxon>Arthropoda</taxon>
        <taxon>Hexapoda</taxon>
        <taxon>Insecta</taxon>
        <taxon>Pterygota</taxon>
        <taxon>Neoptera</taxon>
        <taxon>Paraneoptera</taxon>
        <taxon>Hemiptera</taxon>
        <taxon>Heteroptera</taxon>
        <taxon>Panheteroptera</taxon>
        <taxon>Cimicomorpha</taxon>
        <taxon>Reduviidae</taxon>
        <taxon>Triatominae</taxon>
        <taxon>Panstrongylus</taxon>
    </lineage>
</organism>
<proteinExistence type="evidence at transcript level"/>
<dbReference type="CDD" id="cd10207">
    <property type="entry name" value="ASKHA_NBD_Arp10"/>
    <property type="match status" value="1"/>
</dbReference>
<comment type="similarity">
    <text evidence="1">Belongs to the actin family.</text>
</comment>
<dbReference type="Pfam" id="PF00022">
    <property type="entry name" value="Actin"/>
    <property type="match status" value="1"/>
</dbReference>
<dbReference type="InterPro" id="IPR043129">
    <property type="entry name" value="ATPase_NBD"/>
</dbReference>
<dbReference type="SMART" id="SM00268">
    <property type="entry name" value="ACTIN"/>
    <property type="match status" value="1"/>
</dbReference>
<dbReference type="Gene3D" id="3.90.640.10">
    <property type="entry name" value="Actin, Chain A, domain 4"/>
    <property type="match status" value="1"/>
</dbReference>
<protein>
    <submittedName>
        <fullName evidence="2">Putative actin 3 isoform</fullName>
    </submittedName>
</protein>